<dbReference type="Gene3D" id="3.40.190.10">
    <property type="entry name" value="Periplasmic binding protein-like II"/>
    <property type="match status" value="2"/>
</dbReference>
<comment type="similarity">
    <text evidence="1">Belongs to the LysR transcriptional regulatory family.</text>
</comment>
<evidence type="ECO:0000259" key="5">
    <source>
        <dbReference type="PROSITE" id="PS50931"/>
    </source>
</evidence>
<evidence type="ECO:0000313" key="7">
    <source>
        <dbReference type="Proteomes" id="UP001428817"/>
    </source>
</evidence>
<evidence type="ECO:0000313" key="6">
    <source>
        <dbReference type="EMBL" id="GAA5144855.1"/>
    </source>
</evidence>
<dbReference type="InterPro" id="IPR036388">
    <property type="entry name" value="WH-like_DNA-bd_sf"/>
</dbReference>
<dbReference type="PRINTS" id="PR00039">
    <property type="entry name" value="HTHLYSR"/>
</dbReference>
<organism evidence="6 7">
    <name type="scientific">Pseudonocardia eucalypti</name>
    <dbReference type="NCBI Taxonomy" id="648755"/>
    <lineage>
        <taxon>Bacteria</taxon>
        <taxon>Bacillati</taxon>
        <taxon>Actinomycetota</taxon>
        <taxon>Actinomycetes</taxon>
        <taxon>Pseudonocardiales</taxon>
        <taxon>Pseudonocardiaceae</taxon>
        <taxon>Pseudonocardia</taxon>
    </lineage>
</organism>
<dbReference type="SUPFAM" id="SSF53850">
    <property type="entry name" value="Periplasmic binding protein-like II"/>
    <property type="match status" value="1"/>
</dbReference>
<dbReference type="PROSITE" id="PS50931">
    <property type="entry name" value="HTH_LYSR"/>
    <property type="match status" value="1"/>
</dbReference>
<dbReference type="SUPFAM" id="SSF46785">
    <property type="entry name" value="Winged helix' DNA-binding domain"/>
    <property type="match status" value="1"/>
</dbReference>
<gene>
    <name evidence="6" type="ORF">GCM10023321_01870</name>
</gene>
<evidence type="ECO:0000256" key="2">
    <source>
        <dbReference type="ARBA" id="ARBA00023015"/>
    </source>
</evidence>
<keyword evidence="4" id="KW-0804">Transcription</keyword>
<dbReference type="Pfam" id="PF00126">
    <property type="entry name" value="HTH_1"/>
    <property type="match status" value="1"/>
</dbReference>
<dbReference type="EMBL" id="BAABJP010000001">
    <property type="protein sequence ID" value="GAA5144855.1"/>
    <property type="molecule type" value="Genomic_DNA"/>
</dbReference>
<evidence type="ECO:0000256" key="3">
    <source>
        <dbReference type="ARBA" id="ARBA00023125"/>
    </source>
</evidence>
<keyword evidence="3" id="KW-0238">DNA-binding</keyword>
<feature type="domain" description="HTH lysR-type" evidence="5">
    <location>
        <begin position="5"/>
        <end position="63"/>
    </location>
</feature>
<keyword evidence="2" id="KW-0805">Transcription regulation</keyword>
<dbReference type="InterPro" id="IPR005119">
    <property type="entry name" value="LysR_subst-bd"/>
</dbReference>
<proteinExistence type="inferred from homology"/>
<dbReference type="PANTHER" id="PTHR30346:SF0">
    <property type="entry name" value="HCA OPERON TRANSCRIPTIONAL ACTIVATOR HCAR"/>
    <property type="match status" value="1"/>
</dbReference>
<dbReference type="InterPro" id="IPR036390">
    <property type="entry name" value="WH_DNA-bd_sf"/>
</dbReference>
<name>A0ABP9PDN2_9PSEU</name>
<evidence type="ECO:0000256" key="1">
    <source>
        <dbReference type="ARBA" id="ARBA00009437"/>
    </source>
</evidence>
<dbReference type="Pfam" id="PF03466">
    <property type="entry name" value="LysR_substrate"/>
    <property type="match status" value="1"/>
</dbReference>
<dbReference type="PANTHER" id="PTHR30346">
    <property type="entry name" value="TRANSCRIPTIONAL DUAL REGULATOR HCAR-RELATED"/>
    <property type="match status" value="1"/>
</dbReference>
<reference evidence="7" key="1">
    <citation type="journal article" date="2019" name="Int. J. Syst. Evol. Microbiol.">
        <title>The Global Catalogue of Microorganisms (GCM) 10K type strain sequencing project: providing services to taxonomists for standard genome sequencing and annotation.</title>
        <authorList>
            <consortium name="The Broad Institute Genomics Platform"/>
            <consortium name="The Broad Institute Genome Sequencing Center for Infectious Disease"/>
            <person name="Wu L."/>
            <person name="Ma J."/>
        </authorList>
    </citation>
    <scope>NUCLEOTIDE SEQUENCE [LARGE SCALE GENOMIC DNA]</scope>
    <source>
        <strain evidence="7">JCM 18303</strain>
    </source>
</reference>
<accession>A0ABP9PDN2</accession>
<dbReference type="Proteomes" id="UP001428817">
    <property type="component" value="Unassembled WGS sequence"/>
</dbReference>
<dbReference type="RefSeq" id="WP_185058481.1">
    <property type="nucleotide sequence ID" value="NZ_BAABJP010000001.1"/>
</dbReference>
<comment type="caution">
    <text evidence="6">The sequence shown here is derived from an EMBL/GenBank/DDBJ whole genome shotgun (WGS) entry which is preliminary data.</text>
</comment>
<dbReference type="Gene3D" id="1.10.10.10">
    <property type="entry name" value="Winged helix-like DNA-binding domain superfamily/Winged helix DNA-binding domain"/>
    <property type="match status" value="1"/>
</dbReference>
<evidence type="ECO:0000256" key="4">
    <source>
        <dbReference type="ARBA" id="ARBA00023163"/>
    </source>
</evidence>
<protein>
    <submittedName>
        <fullName evidence="6">LysR family transcriptional regulator</fullName>
    </submittedName>
</protein>
<sequence>MIEELSLRQLSYFVSASDAGSITAASAELHVSQSAVSLGLADLERLLGVQLVLRQRARGLTLTAAGRELIGPARALLRLAEELRTDAGELGNALRGRLVVGCFQTISPFVLPHLLDSFSAAHPGVELDFVEGSLVDLQAMLADGRCEVALLYDQDLPAAVPRETVYLTRPHVLLAPTHPLARRPTIALHELAGHDMIMLDFPPSLHHFTSLLTAAGVAPRIRHRSVNFETVRSLVARERGFSLLIQRPLVEVSYEGRPLVTRPVADEVEPTAVVLAWPQSPSTDRSARPTRPTRRARAFADHCHRALRDPG</sequence>
<dbReference type="InterPro" id="IPR000847">
    <property type="entry name" value="LysR_HTH_N"/>
</dbReference>
<keyword evidence="7" id="KW-1185">Reference proteome</keyword>